<accession>A0A9J6GD81</accession>
<dbReference type="Gene3D" id="2.60.40.10">
    <property type="entry name" value="Immunoglobulins"/>
    <property type="match status" value="1"/>
</dbReference>
<dbReference type="VEuPathDB" id="VectorBase:HLOH_062923"/>
<dbReference type="InterPro" id="IPR013783">
    <property type="entry name" value="Ig-like_fold"/>
</dbReference>
<evidence type="ECO:0000313" key="2">
    <source>
        <dbReference type="Proteomes" id="UP000821853"/>
    </source>
</evidence>
<keyword evidence="2" id="KW-1185">Reference proteome</keyword>
<dbReference type="EMBL" id="JABSTR010000006">
    <property type="protein sequence ID" value="KAH9373461.1"/>
    <property type="molecule type" value="Genomic_DNA"/>
</dbReference>
<organism evidence="1 2">
    <name type="scientific">Haemaphysalis longicornis</name>
    <name type="common">Bush tick</name>
    <dbReference type="NCBI Taxonomy" id="44386"/>
    <lineage>
        <taxon>Eukaryota</taxon>
        <taxon>Metazoa</taxon>
        <taxon>Ecdysozoa</taxon>
        <taxon>Arthropoda</taxon>
        <taxon>Chelicerata</taxon>
        <taxon>Arachnida</taxon>
        <taxon>Acari</taxon>
        <taxon>Parasitiformes</taxon>
        <taxon>Ixodida</taxon>
        <taxon>Ixodoidea</taxon>
        <taxon>Ixodidae</taxon>
        <taxon>Haemaphysalinae</taxon>
        <taxon>Haemaphysalis</taxon>
    </lineage>
</organism>
<dbReference type="SUPFAM" id="SSF48726">
    <property type="entry name" value="Immunoglobulin"/>
    <property type="match status" value="1"/>
</dbReference>
<evidence type="ECO:0008006" key="3">
    <source>
        <dbReference type="Google" id="ProtNLM"/>
    </source>
</evidence>
<dbReference type="AlphaFoldDB" id="A0A9J6GD81"/>
<protein>
    <recommendedName>
        <fullName evidence="3">Ig-like domain-containing protein</fullName>
    </recommendedName>
</protein>
<evidence type="ECO:0000313" key="1">
    <source>
        <dbReference type="EMBL" id="KAH9373461.1"/>
    </source>
</evidence>
<dbReference type="OrthoDB" id="5969272at2759"/>
<dbReference type="InterPro" id="IPR036179">
    <property type="entry name" value="Ig-like_dom_sf"/>
</dbReference>
<dbReference type="Proteomes" id="UP000821853">
    <property type="component" value="Chromosome 4"/>
</dbReference>
<gene>
    <name evidence="1" type="ORF">HPB48_009506</name>
</gene>
<comment type="caution">
    <text evidence="1">The sequence shown here is derived from an EMBL/GenBank/DDBJ whole genome shotgun (WGS) entry which is preliminary data.</text>
</comment>
<proteinExistence type="predicted"/>
<reference evidence="1 2" key="1">
    <citation type="journal article" date="2020" name="Cell">
        <title>Large-Scale Comparative Analyses of Tick Genomes Elucidate Their Genetic Diversity and Vector Capacities.</title>
        <authorList>
            <consortium name="Tick Genome and Microbiome Consortium (TIGMIC)"/>
            <person name="Jia N."/>
            <person name="Wang J."/>
            <person name="Shi W."/>
            <person name="Du L."/>
            <person name="Sun Y."/>
            <person name="Zhan W."/>
            <person name="Jiang J.F."/>
            <person name="Wang Q."/>
            <person name="Zhang B."/>
            <person name="Ji P."/>
            <person name="Bell-Sakyi L."/>
            <person name="Cui X.M."/>
            <person name="Yuan T.T."/>
            <person name="Jiang B.G."/>
            <person name="Yang W.F."/>
            <person name="Lam T.T."/>
            <person name="Chang Q.C."/>
            <person name="Ding S.J."/>
            <person name="Wang X.J."/>
            <person name="Zhu J.G."/>
            <person name="Ruan X.D."/>
            <person name="Zhao L."/>
            <person name="Wei J.T."/>
            <person name="Ye R.Z."/>
            <person name="Que T.C."/>
            <person name="Du C.H."/>
            <person name="Zhou Y.H."/>
            <person name="Cheng J.X."/>
            <person name="Dai P.F."/>
            <person name="Guo W.B."/>
            <person name="Han X.H."/>
            <person name="Huang E.J."/>
            <person name="Li L.F."/>
            <person name="Wei W."/>
            <person name="Gao Y.C."/>
            <person name="Liu J.Z."/>
            <person name="Shao H.Z."/>
            <person name="Wang X."/>
            <person name="Wang C.C."/>
            <person name="Yang T.C."/>
            <person name="Huo Q.B."/>
            <person name="Li W."/>
            <person name="Chen H.Y."/>
            <person name="Chen S.E."/>
            <person name="Zhou L.G."/>
            <person name="Ni X.B."/>
            <person name="Tian J.H."/>
            <person name="Sheng Y."/>
            <person name="Liu T."/>
            <person name="Pan Y.S."/>
            <person name="Xia L.Y."/>
            <person name="Li J."/>
            <person name="Zhao F."/>
            <person name="Cao W.C."/>
        </authorList>
    </citation>
    <scope>NUCLEOTIDE SEQUENCE [LARGE SCALE GENOMIC DNA]</scope>
    <source>
        <strain evidence="1">HaeL-2018</strain>
    </source>
</reference>
<name>A0A9J6GD81_HAELO</name>
<sequence length="396" mass="42490">MLRRKAGPTASLGFDEEPPERYFFLNTLGGSIRCKGHGSPPPSLWWIHGADLNGSSPSWAGGAGGSAGMSTPSALSEVPGLRHTSADGSTLLFPAFGASDFRAHVHAASYRCVLSNALGKMASRAVRVRAAKRKQVYIFTASNLSLIASSTAVRKFALRQKFDVQLLRASFTSCARRIRVTVELVVSSAHAEASLCLLPPYGRLAAAKRRFRAKFPQTKQLYLTASRPWSRDGAVVRDSFPGECEATTAPCGTNITPPARTDCGACRKCSPSSNGVYKRIGKAGGVGGECSVNGPAVAAADGAEHPTPAESHPHRVWMRRLPGPLPRKRGRRDGCHALCGGRGTTLGSASHMRRLRPGERDPIIYRVVRSWREALRIRACLGKGARGDRRLVGCPR</sequence>